<evidence type="ECO:0000256" key="9">
    <source>
        <dbReference type="ARBA" id="ARBA00059551"/>
    </source>
</evidence>
<evidence type="ECO:0000256" key="2">
    <source>
        <dbReference type="ARBA" id="ARBA00004496"/>
    </source>
</evidence>
<evidence type="ECO:0000256" key="3">
    <source>
        <dbReference type="ARBA" id="ARBA00006964"/>
    </source>
</evidence>
<dbReference type="RefSeq" id="XP_033802422.1">
    <property type="nucleotide sequence ID" value="XM_033946531.1"/>
</dbReference>
<dbReference type="PANTHER" id="PTHR13799:SF13">
    <property type="entry name" value="NIF3-LIKE PROTEIN 1"/>
    <property type="match status" value="1"/>
</dbReference>
<dbReference type="CTD" id="60491"/>
<keyword evidence="11" id="KW-0479">Metal-binding</keyword>
<proteinExistence type="inferred from homology"/>
<evidence type="ECO:0000313" key="12">
    <source>
        <dbReference type="Proteomes" id="UP000515159"/>
    </source>
</evidence>
<dbReference type="OrthoDB" id="3345469at2759"/>
<feature type="binding site" evidence="11">
    <location>
        <position position="95"/>
    </location>
    <ligand>
        <name>a divalent metal cation</name>
        <dbReference type="ChEBI" id="CHEBI:60240"/>
        <label>1</label>
    </ligand>
</feature>
<comment type="function">
    <text evidence="9">May function as a transcriptional corepressor through its interaction with COPS2, negatively regulating the expression of genes involved in neuronal differentiation.</text>
</comment>
<keyword evidence="8" id="KW-0539">Nucleus</keyword>
<dbReference type="GO" id="GO:0005634">
    <property type="term" value="C:nucleus"/>
    <property type="evidence" value="ECO:0007669"/>
    <property type="project" value="UniProtKB-SubCell"/>
</dbReference>
<evidence type="ECO:0000313" key="13">
    <source>
        <dbReference type="RefSeq" id="XP_033802422.1"/>
    </source>
</evidence>
<feature type="binding site" evidence="11">
    <location>
        <position position="345"/>
    </location>
    <ligand>
        <name>a divalent metal cation</name>
        <dbReference type="ChEBI" id="CHEBI:60240"/>
        <label>1</label>
    </ligand>
</feature>
<evidence type="ECO:0000256" key="11">
    <source>
        <dbReference type="PIRSR" id="PIRSR602678-1"/>
    </source>
</evidence>
<dbReference type="PANTHER" id="PTHR13799">
    <property type="entry name" value="NGG1 INTERACTING FACTOR 3"/>
    <property type="match status" value="1"/>
</dbReference>
<keyword evidence="12" id="KW-1185">Reference proteome</keyword>
<sequence length="379" mass="41675">MLFSVKTQTFLHRLLLVPRTPRGPFSRLIMDLGALVTSLNDFASLSLAENWDNVGLLVEPSPPHVVHTVLLTNDLTEEVLEEAVDQAAGLILSYHPPIFKPLKHLTWGSWKERLVIRALENRVAIYSPHTAYDSVPQGVNDWLSRALGPSSTSPLHQSTVPYYPGGNSYRVEFSSKHNPSFQTALSGLQTISGVSVTTFPARRGGEDWVRVSLSCTQDGMLQVVGLLAKDNILYESSEVLLLQKPPFPQAGMGRLCSLSESMSVATAVEKVKQHLGLSHIRLALGKEKTLESPVQTAAVCAGSGASVLRDIKADLYLTGEMSHHEVLDAVAEGTSVILCEHSNTERGFLRELRNSLMVRLEDKVRIEISEKDRDPLQVI</sequence>
<dbReference type="SUPFAM" id="SSF102705">
    <property type="entry name" value="NIF3 (NGG1p interacting factor 3)-like"/>
    <property type="match status" value="1"/>
</dbReference>
<evidence type="ECO:0000256" key="8">
    <source>
        <dbReference type="ARBA" id="ARBA00023242"/>
    </source>
</evidence>
<organism evidence="12 13">
    <name type="scientific">Geotrypetes seraphini</name>
    <name type="common">Gaboon caecilian</name>
    <name type="synonym">Caecilia seraphini</name>
    <dbReference type="NCBI Taxonomy" id="260995"/>
    <lineage>
        <taxon>Eukaryota</taxon>
        <taxon>Metazoa</taxon>
        <taxon>Chordata</taxon>
        <taxon>Craniata</taxon>
        <taxon>Vertebrata</taxon>
        <taxon>Euteleostomi</taxon>
        <taxon>Amphibia</taxon>
        <taxon>Gymnophiona</taxon>
        <taxon>Geotrypetes</taxon>
    </lineage>
</organism>
<evidence type="ECO:0000256" key="5">
    <source>
        <dbReference type="ARBA" id="ARBA00022490"/>
    </source>
</evidence>
<dbReference type="Pfam" id="PF01784">
    <property type="entry name" value="DUF34_NIF3"/>
    <property type="match status" value="1"/>
</dbReference>
<evidence type="ECO:0000256" key="7">
    <source>
        <dbReference type="ARBA" id="ARBA00022990"/>
    </source>
</evidence>
<comment type="subunit">
    <text evidence="10">Homodimer. Interacts with COPS2. Interacts with THOC7.</text>
</comment>
<evidence type="ECO:0000313" key="14">
    <source>
        <dbReference type="RefSeq" id="XP_033802423.1"/>
    </source>
</evidence>
<dbReference type="InterPro" id="IPR002678">
    <property type="entry name" value="DUF34/NIF3"/>
</dbReference>
<dbReference type="NCBIfam" id="TIGR00486">
    <property type="entry name" value="YbgI_SA1388"/>
    <property type="match status" value="1"/>
</dbReference>
<comment type="similarity">
    <text evidence="3">Belongs to the GTP cyclohydrolase I type 2/NIF3 family.</text>
</comment>
<protein>
    <recommendedName>
        <fullName evidence="4">NIF3-like protein 1</fullName>
    </recommendedName>
</protein>
<dbReference type="Gene3D" id="3.40.1390.30">
    <property type="entry name" value="NIF3 (NGG1p interacting factor 3)-like"/>
    <property type="match status" value="2"/>
</dbReference>
<dbReference type="RefSeq" id="XP_033802423.1">
    <property type="nucleotide sequence ID" value="XM_033946532.1"/>
</dbReference>
<dbReference type="KEGG" id="gsh:117361344"/>
<evidence type="ECO:0000256" key="10">
    <source>
        <dbReference type="ARBA" id="ARBA00062046"/>
    </source>
</evidence>
<evidence type="ECO:0000313" key="17">
    <source>
        <dbReference type="RefSeq" id="XP_033802426.1"/>
    </source>
</evidence>
<dbReference type="Proteomes" id="UP000515159">
    <property type="component" value="Chromosome 5"/>
</dbReference>
<dbReference type="GO" id="GO:0006355">
    <property type="term" value="P:regulation of DNA-templated transcription"/>
    <property type="evidence" value="ECO:0007669"/>
    <property type="project" value="UniProtKB-ARBA"/>
</dbReference>
<keyword evidence="7" id="KW-0007">Acetylation</keyword>
<dbReference type="RefSeq" id="XP_033802424.1">
    <property type="nucleotide sequence ID" value="XM_033946533.1"/>
</dbReference>
<feature type="binding site" evidence="11">
    <location>
        <position position="133"/>
    </location>
    <ligand>
        <name>a divalent metal cation</name>
        <dbReference type="ChEBI" id="CHEBI:60240"/>
        <label>1</label>
    </ligand>
</feature>
<dbReference type="FunFam" id="3.40.1390.30:FF:000004">
    <property type="entry name" value="NIF3-like protein 1"/>
    <property type="match status" value="1"/>
</dbReference>
<evidence type="ECO:0000256" key="4">
    <source>
        <dbReference type="ARBA" id="ARBA00019069"/>
    </source>
</evidence>
<feature type="binding site" evidence="11">
    <location>
        <position position="341"/>
    </location>
    <ligand>
        <name>a divalent metal cation</name>
        <dbReference type="ChEBI" id="CHEBI:60240"/>
        <label>1</label>
    </ligand>
</feature>
<dbReference type="AlphaFoldDB" id="A0A6P8QWA1"/>
<evidence type="ECO:0000313" key="15">
    <source>
        <dbReference type="RefSeq" id="XP_033802424.1"/>
    </source>
</evidence>
<evidence type="ECO:0000256" key="1">
    <source>
        <dbReference type="ARBA" id="ARBA00004123"/>
    </source>
</evidence>
<evidence type="ECO:0000313" key="16">
    <source>
        <dbReference type="RefSeq" id="XP_033802425.1"/>
    </source>
</evidence>
<reference evidence="13 14" key="1">
    <citation type="submission" date="2025-04" db="UniProtKB">
        <authorList>
            <consortium name="RefSeq"/>
        </authorList>
    </citation>
    <scope>IDENTIFICATION</scope>
</reference>
<dbReference type="RefSeq" id="XP_033802425.1">
    <property type="nucleotide sequence ID" value="XM_033946534.1"/>
</dbReference>
<evidence type="ECO:0000256" key="6">
    <source>
        <dbReference type="ARBA" id="ARBA00022553"/>
    </source>
</evidence>
<name>A0A6P8QWA1_GEOSA</name>
<gene>
    <name evidence="13 14 15 16 17" type="primary">NIF3L1</name>
</gene>
<keyword evidence="6" id="KW-0597">Phosphoprotein</keyword>
<dbReference type="FunFam" id="3.40.1390.30:FF:000001">
    <property type="entry name" value="GTP cyclohydrolase 1 type 2"/>
    <property type="match status" value="1"/>
</dbReference>
<dbReference type="GeneID" id="117361344"/>
<dbReference type="InterPro" id="IPR017222">
    <property type="entry name" value="DUF34/NIF3_animal"/>
</dbReference>
<keyword evidence="5" id="KW-0963">Cytoplasm</keyword>
<dbReference type="GO" id="GO:0005739">
    <property type="term" value="C:mitochondrion"/>
    <property type="evidence" value="ECO:0007669"/>
    <property type="project" value="TreeGrafter"/>
</dbReference>
<accession>A0A6P8QWA1</accession>
<dbReference type="PIRSF" id="PIRSF037490">
    <property type="entry name" value="UCP037490_NIF3_euk"/>
    <property type="match status" value="1"/>
</dbReference>
<dbReference type="InterPro" id="IPR036069">
    <property type="entry name" value="DUF34/NIF3_sf"/>
</dbReference>
<dbReference type="GO" id="GO:0046872">
    <property type="term" value="F:metal ion binding"/>
    <property type="evidence" value="ECO:0007669"/>
    <property type="project" value="UniProtKB-KW"/>
</dbReference>
<dbReference type="RefSeq" id="XP_033802426.1">
    <property type="nucleotide sequence ID" value="XM_033946535.1"/>
</dbReference>
<comment type="subcellular location">
    <subcellularLocation>
        <location evidence="2">Cytoplasm</location>
    </subcellularLocation>
    <subcellularLocation>
        <location evidence="1">Nucleus</location>
    </subcellularLocation>
</comment>